<feature type="compositionally biased region" description="Low complexity" evidence="1">
    <location>
        <begin position="65"/>
        <end position="77"/>
    </location>
</feature>
<feature type="region of interest" description="Disordered" evidence="1">
    <location>
        <begin position="274"/>
        <end position="296"/>
    </location>
</feature>
<feature type="compositionally biased region" description="Polar residues" evidence="1">
    <location>
        <begin position="127"/>
        <end position="142"/>
    </location>
</feature>
<sequence length="1037" mass="110611">MSAPAVRMRKRSTGVSPTSGRAPVFQVSSPTSSRLTPLQSHIEQHDSATRLAELMYNRRPLVGLSTSSSNSAGGLSSNDQPAISGRDFGQEVAHAPAARVQGMQAQLPGQLPNGLQHAGKKLKRDQSPASVRLQSESVETVLQRQRSRQASQQARVSEHWRQHVNRISSRRQEQLQALHVLASRLPKPPELGPAASLNSAPGGPQLALRPSSLAGSDISDSSLAAARKARGLDHSSRIPMPPARIPAPPRAANANVRSAPAVAVRQGAPRFSAAYQPEDQAGGYPLGMGEASKVGDPRQSSIFATTSAILRPHQQSLAQPPQQPATQYPPTQASSLQRPIQPSRYEPPRPASPQQPMYSTQFPATQLVPVQQHQQLGSGIPQQQMAPLQQMGGLGIASQPARLQPSQQPSVTHSARGPPQSTAAPAIGELQQGPMGGAPPEEEFSAVAPSRVSLGLEPDPRIDNLLPPGTPTYPRTSDPSISAPTQAAWQSPAAMQQQAAASSNQTEQIPSSLLEPLPAPASSLGSSELAEGSTPRRTSDRSMSRVSSLSLSVEGEGCRMPYPTQDSQPKPGRMVDLTPPATPSNLTPLKPAYSPPNAMQDNPLAQSPDLAHPSPSMQDDSSQADSWPQQQLPDGAITPDDAVSNGVSATIDEGGMDHSLRDAHVQASLQQQQQQPAVGTHSGQWAAHSAAVTGQQQPGRGLQSGGSPANSSLDAQLGSAEMTSMQSDEILMHAAGVEPIPGAMTANPMYDVQKNRAARELPVSNGPLTSGTGSSIYGSANSQEVLSDTPITPTSVRSTKRADSRTAALIRKGLGKANPAGKIHPPWVNPSRHADLPQVAQEPRTLPHEQRSGIALRAARSRAISAEQNARELQRQRVALEEQVKSLKRLVKDQSKTIQDLARRLNSRNTHDRRKHEREPVAPLDPVAEDHTIRSDRESEEESEFADENDEYAANGLGPSSIQGPLAPSPMNSRRGFGERRRTRSPRAPRRPQVVWTQCKGSARKVGRALHPEQVWQFARSGAGCFGPTPTTDERPL</sequence>
<feature type="region of interest" description="Disordered" evidence="1">
    <location>
        <begin position="186"/>
        <end position="258"/>
    </location>
</feature>
<feature type="region of interest" description="Disordered" evidence="1">
    <location>
        <begin position="902"/>
        <end position="994"/>
    </location>
</feature>
<feature type="region of interest" description="Disordered" evidence="1">
    <location>
        <begin position="314"/>
        <end position="358"/>
    </location>
</feature>
<keyword evidence="3" id="KW-1185">Reference proteome</keyword>
<comment type="caution">
    <text evidence="2">The sequence shown here is derived from an EMBL/GenBank/DDBJ whole genome shotgun (WGS) entry which is preliminary data.</text>
</comment>
<feature type="compositionally biased region" description="Polar residues" evidence="1">
    <location>
        <begin position="473"/>
        <end position="485"/>
    </location>
</feature>
<dbReference type="Proteomes" id="UP001438707">
    <property type="component" value="Unassembled WGS sequence"/>
</dbReference>
<dbReference type="AlphaFoldDB" id="A0AAW1QX25"/>
<feature type="compositionally biased region" description="Polar residues" evidence="1">
    <location>
        <begin position="26"/>
        <end position="40"/>
    </location>
</feature>
<feature type="compositionally biased region" description="Basic and acidic residues" evidence="1">
    <location>
        <begin position="928"/>
        <end position="937"/>
    </location>
</feature>
<feature type="compositionally biased region" description="Polar residues" evidence="1">
    <location>
        <begin position="705"/>
        <end position="714"/>
    </location>
</feature>
<organism evidence="2 3">
    <name type="scientific">Apatococcus lobatus</name>
    <dbReference type="NCBI Taxonomy" id="904363"/>
    <lineage>
        <taxon>Eukaryota</taxon>
        <taxon>Viridiplantae</taxon>
        <taxon>Chlorophyta</taxon>
        <taxon>core chlorophytes</taxon>
        <taxon>Trebouxiophyceae</taxon>
        <taxon>Chlorellales</taxon>
        <taxon>Chlorellaceae</taxon>
        <taxon>Apatococcus</taxon>
    </lineage>
</organism>
<gene>
    <name evidence="2" type="ORF">WJX74_007670</name>
</gene>
<feature type="compositionally biased region" description="Low complexity" evidence="1">
    <location>
        <begin position="211"/>
        <end position="226"/>
    </location>
</feature>
<proteinExistence type="predicted"/>
<evidence type="ECO:0000256" key="1">
    <source>
        <dbReference type="SAM" id="MobiDB-lite"/>
    </source>
</evidence>
<feature type="compositionally biased region" description="Basic and acidic residues" evidence="1">
    <location>
        <begin position="655"/>
        <end position="664"/>
    </location>
</feature>
<feature type="compositionally biased region" description="Low complexity" evidence="1">
    <location>
        <begin position="314"/>
        <end position="333"/>
    </location>
</feature>
<name>A0AAW1QX25_9CHLO</name>
<evidence type="ECO:0000313" key="2">
    <source>
        <dbReference type="EMBL" id="KAK9826045.1"/>
    </source>
</evidence>
<feature type="region of interest" description="Disordered" evidence="1">
    <location>
        <begin position="1"/>
        <end position="40"/>
    </location>
</feature>
<feature type="compositionally biased region" description="Polar residues" evidence="1">
    <location>
        <begin position="404"/>
        <end position="423"/>
    </location>
</feature>
<feature type="compositionally biased region" description="Low complexity" evidence="1">
    <location>
        <begin position="486"/>
        <end position="533"/>
    </location>
</feature>
<feature type="region of interest" description="Disordered" evidence="1">
    <location>
        <begin position="757"/>
        <end position="833"/>
    </location>
</feature>
<evidence type="ECO:0000313" key="3">
    <source>
        <dbReference type="Proteomes" id="UP001438707"/>
    </source>
</evidence>
<feature type="compositionally biased region" description="Low complexity" evidence="1">
    <location>
        <begin position="544"/>
        <end position="553"/>
    </location>
</feature>
<accession>A0AAW1QX25</accession>
<feature type="region of interest" description="Disordered" evidence="1">
    <location>
        <begin position="397"/>
        <end position="722"/>
    </location>
</feature>
<protein>
    <submittedName>
        <fullName evidence="2">Uncharacterized protein</fullName>
    </submittedName>
</protein>
<dbReference type="EMBL" id="JALJOS010000022">
    <property type="protein sequence ID" value="KAK9826045.1"/>
    <property type="molecule type" value="Genomic_DNA"/>
</dbReference>
<feature type="region of interest" description="Disordered" evidence="1">
    <location>
        <begin position="65"/>
        <end position="85"/>
    </location>
</feature>
<reference evidence="2 3" key="1">
    <citation type="journal article" date="2024" name="Nat. Commun.">
        <title>Phylogenomics reveals the evolutionary origins of lichenization in chlorophyte algae.</title>
        <authorList>
            <person name="Puginier C."/>
            <person name="Libourel C."/>
            <person name="Otte J."/>
            <person name="Skaloud P."/>
            <person name="Haon M."/>
            <person name="Grisel S."/>
            <person name="Petersen M."/>
            <person name="Berrin J.G."/>
            <person name="Delaux P.M."/>
            <person name="Dal Grande F."/>
            <person name="Keller J."/>
        </authorList>
    </citation>
    <scope>NUCLEOTIDE SEQUENCE [LARGE SCALE GENOMIC DNA]</scope>
    <source>
        <strain evidence="2 3">SAG 2145</strain>
    </source>
</reference>
<feature type="compositionally biased region" description="Polar residues" evidence="1">
    <location>
        <begin position="766"/>
        <end position="797"/>
    </location>
</feature>
<feature type="compositionally biased region" description="Polar residues" evidence="1">
    <location>
        <begin position="615"/>
        <end position="632"/>
    </location>
</feature>
<feature type="compositionally biased region" description="Acidic residues" evidence="1">
    <location>
        <begin position="938"/>
        <end position="951"/>
    </location>
</feature>
<feature type="compositionally biased region" description="Basic residues" evidence="1">
    <location>
        <begin position="981"/>
        <end position="990"/>
    </location>
</feature>
<feature type="region of interest" description="Disordered" evidence="1">
    <location>
        <begin position="108"/>
        <end position="158"/>
    </location>
</feature>
<feature type="compositionally biased region" description="Pro residues" evidence="1">
    <location>
        <begin position="239"/>
        <end position="249"/>
    </location>
</feature>